<dbReference type="Pfam" id="PF00392">
    <property type="entry name" value="GntR"/>
    <property type="match status" value="1"/>
</dbReference>
<keyword evidence="3" id="KW-0804">Transcription</keyword>
<dbReference type="SUPFAM" id="SSF46785">
    <property type="entry name" value="Winged helix' DNA-binding domain"/>
    <property type="match status" value="1"/>
</dbReference>
<dbReference type="GO" id="GO:0045892">
    <property type="term" value="P:negative regulation of DNA-templated transcription"/>
    <property type="evidence" value="ECO:0007669"/>
    <property type="project" value="TreeGrafter"/>
</dbReference>
<organism evidence="5 6">
    <name type="scientific">Longispora fulva</name>
    <dbReference type="NCBI Taxonomy" id="619741"/>
    <lineage>
        <taxon>Bacteria</taxon>
        <taxon>Bacillati</taxon>
        <taxon>Actinomycetota</taxon>
        <taxon>Actinomycetes</taxon>
        <taxon>Micromonosporales</taxon>
        <taxon>Micromonosporaceae</taxon>
        <taxon>Longispora</taxon>
    </lineage>
</organism>
<dbReference type="AlphaFoldDB" id="A0A8J7KUZ4"/>
<evidence type="ECO:0000313" key="6">
    <source>
        <dbReference type="Proteomes" id="UP000622552"/>
    </source>
</evidence>
<evidence type="ECO:0000313" key="5">
    <source>
        <dbReference type="EMBL" id="MBG6134642.1"/>
    </source>
</evidence>
<dbReference type="SUPFAM" id="SSF64288">
    <property type="entry name" value="Chorismate lyase-like"/>
    <property type="match status" value="1"/>
</dbReference>
<dbReference type="Proteomes" id="UP000622552">
    <property type="component" value="Unassembled WGS sequence"/>
</dbReference>
<evidence type="ECO:0000256" key="1">
    <source>
        <dbReference type="ARBA" id="ARBA00023015"/>
    </source>
</evidence>
<protein>
    <submittedName>
        <fullName evidence="5">GntR family transcriptional regulator</fullName>
    </submittedName>
</protein>
<sequence>MASPPAYVAIAGKLTQLIRRGDLPPGAQLPSLDRLAEEHGVSEIVIRQAMGLLRRSGLVHTVPRKGSFVAVRPQLIRVSPERQKESAETSFGNESDLAVAVERTGDHVLAGDQLAEIFGIKPSDNVAHTVTSVREGGTPISISDTYEAGDDRDIAAVTLEETLEDQVPAPGHSAWLGIPADASTKTVRQRYFNRAGQVVMVSDITYARDRYAAFTFTMTLPTDES</sequence>
<reference evidence="5" key="1">
    <citation type="submission" date="2020-11" db="EMBL/GenBank/DDBJ databases">
        <title>Sequencing the genomes of 1000 actinobacteria strains.</title>
        <authorList>
            <person name="Klenk H.-P."/>
        </authorList>
    </citation>
    <scope>NUCLEOTIDE SEQUENCE</scope>
    <source>
        <strain evidence="5">DSM 45356</strain>
    </source>
</reference>
<comment type="caution">
    <text evidence="5">The sequence shown here is derived from an EMBL/GenBank/DDBJ whole genome shotgun (WGS) entry which is preliminary data.</text>
</comment>
<feature type="domain" description="HTH gntR-type" evidence="4">
    <location>
        <begin position="4"/>
        <end position="72"/>
    </location>
</feature>
<evidence type="ECO:0000256" key="3">
    <source>
        <dbReference type="ARBA" id="ARBA00023163"/>
    </source>
</evidence>
<dbReference type="RefSeq" id="WP_197001852.1">
    <property type="nucleotide sequence ID" value="NZ_BONS01000023.1"/>
</dbReference>
<dbReference type="Gene3D" id="1.10.10.10">
    <property type="entry name" value="Winged helix-like DNA-binding domain superfamily/Winged helix DNA-binding domain"/>
    <property type="match status" value="1"/>
</dbReference>
<dbReference type="PROSITE" id="PS50949">
    <property type="entry name" value="HTH_GNTR"/>
    <property type="match status" value="1"/>
</dbReference>
<dbReference type="GO" id="GO:0003677">
    <property type="term" value="F:DNA binding"/>
    <property type="evidence" value="ECO:0007669"/>
    <property type="project" value="UniProtKB-KW"/>
</dbReference>
<gene>
    <name evidence="5" type="ORF">IW245_000836</name>
</gene>
<dbReference type="InterPro" id="IPR036388">
    <property type="entry name" value="WH-like_DNA-bd_sf"/>
</dbReference>
<dbReference type="PANTHER" id="PTHR44846:SF17">
    <property type="entry name" value="GNTR-FAMILY TRANSCRIPTIONAL REGULATOR"/>
    <property type="match status" value="1"/>
</dbReference>
<dbReference type="GO" id="GO:0003700">
    <property type="term" value="F:DNA-binding transcription factor activity"/>
    <property type="evidence" value="ECO:0007669"/>
    <property type="project" value="InterPro"/>
</dbReference>
<keyword evidence="1" id="KW-0805">Transcription regulation</keyword>
<name>A0A8J7KUZ4_9ACTN</name>
<dbReference type="CDD" id="cd07377">
    <property type="entry name" value="WHTH_GntR"/>
    <property type="match status" value="1"/>
</dbReference>
<evidence type="ECO:0000256" key="2">
    <source>
        <dbReference type="ARBA" id="ARBA00023125"/>
    </source>
</evidence>
<proteinExistence type="predicted"/>
<dbReference type="InterPro" id="IPR036390">
    <property type="entry name" value="WH_DNA-bd_sf"/>
</dbReference>
<dbReference type="InterPro" id="IPR028978">
    <property type="entry name" value="Chorismate_lyase_/UTRA_dom_sf"/>
</dbReference>
<dbReference type="EMBL" id="JADOUF010000001">
    <property type="protein sequence ID" value="MBG6134642.1"/>
    <property type="molecule type" value="Genomic_DNA"/>
</dbReference>
<dbReference type="InterPro" id="IPR000524">
    <property type="entry name" value="Tscrpt_reg_HTH_GntR"/>
</dbReference>
<evidence type="ECO:0000259" key="4">
    <source>
        <dbReference type="PROSITE" id="PS50949"/>
    </source>
</evidence>
<dbReference type="InterPro" id="IPR050679">
    <property type="entry name" value="Bact_HTH_transcr_reg"/>
</dbReference>
<keyword evidence="6" id="KW-1185">Reference proteome</keyword>
<dbReference type="PANTHER" id="PTHR44846">
    <property type="entry name" value="MANNOSYL-D-GLYCERATE TRANSPORT/METABOLISM SYSTEM REPRESSOR MNGR-RELATED"/>
    <property type="match status" value="1"/>
</dbReference>
<dbReference type="SMART" id="SM00345">
    <property type="entry name" value="HTH_GNTR"/>
    <property type="match status" value="1"/>
</dbReference>
<accession>A0A8J7KUZ4</accession>
<keyword evidence="2" id="KW-0238">DNA-binding</keyword>